<protein>
    <recommendedName>
        <fullName evidence="2">Uncharacterized protein TP-0789 domain-containing protein</fullName>
    </recommendedName>
</protein>
<feature type="signal peptide" evidence="1">
    <location>
        <begin position="1"/>
        <end position="19"/>
    </location>
</feature>
<dbReference type="Pfam" id="PF17131">
    <property type="entry name" value="LolA_like"/>
    <property type="match status" value="1"/>
</dbReference>
<feature type="chain" id="PRO_5040961195" description="Uncharacterized protein TP-0789 domain-containing protein" evidence="1">
    <location>
        <begin position="20"/>
        <end position="257"/>
    </location>
</feature>
<keyword evidence="1" id="KW-0732">Signal</keyword>
<dbReference type="Proteomes" id="UP001152467">
    <property type="component" value="Unassembled WGS sequence"/>
</dbReference>
<comment type="caution">
    <text evidence="4">The sequence shown here is derived from an EMBL/GenBank/DDBJ whole genome shotgun (WGS) entry which is preliminary data.</text>
</comment>
<accession>A0A9W4QTK3</accession>
<dbReference type="AlphaFoldDB" id="A0A9W4QTK3"/>
<evidence type="ECO:0000256" key="1">
    <source>
        <dbReference type="SAM" id="SignalP"/>
    </source>
</evidence>
<name>A0A9W4QTK3_9GAMM</name>
<dbReference type="InterPro" id="IPR033399">
    <property type="entry name" value="TP_0789-like"/>
</dbReference>
<evidence type="ECO:0000259" key="2">
    <source>
        <dbReference type="Pfam" id="PF17131"/>
    </source>
</evidence>
<keyword evidence="5" id="KW-1185">Reference proteome</keyword>
<sequence length="257" mass="29588">MLKSILICSLALVSLPSASQNEKGLQISIEQKARNSGWNSVYSKFKMILENPSGDKSVREMRLKTLEVDNDGDKSLIIFDRPNDVKGTVFLNHSHINDADEQWLYLPALKRTKAIASRNKSGPFVGSEFSFEDLSSFEVGKYQFTYLESDKIDGIEVFKVEQVPVDKFSGYQKRVAWIDASRYIPLKIEFYDRKGSPLKTLILSEYKLHLDKFWRAHTMQMNNHQTGKSTTLITENFEFNLDLSIQDFASRRLNKVR</sequence>
<gene>
    <name evidence="4" type="ORF">PSECIP111854_00977</name>
    <name evidence="3" type="ORF">PSECIP111951_00142</name>
</gene>
<dbReference type="CDD" id="cd16329">
    <property type="entry name" value="LolA_like"/>
    <property type="match status" value="1"/>
</dbReference>
<dbReference type="Gene3D" id="2.50.20.10">
    <property type="entry name" value="Lipoprotein localisation LolA/LolB/LppX"/>
    <property type="match status" value="1"/>
</dbReference>
<dbReference type="EMBL" id="CAMAPC010000003">
    <property type="protein sequence ID" value="CAH9052474.1"/>
    <property type="molecule type" value="Genomic_DNA"/>
</dbReference>
<evidence type="ECO:0000313" key="5">
    <source>
        <dbReference type="Proteomes" id="UP001152467"/>
    </source>
</evidence>
<dbReference type="Proteomes" id="UP001152485">
    <property type="component" value="Unassembled WGS sequence"/>
</dbReference>
<feature type="domain" description="Uncharacterized protein TP-0789" evidence="2">
    <location>
        <begin position="72"/>
        <end position="254"/>
    </location>
</feature>
<reference evidence="4 6" key="1">
    <citation type="submission" date="2022-07" db="EMBL/GenBank/DDBJ databases">
        <authorList>
            <person name="Criscuolo A."/>
        </authorList>
    </citation>
    <scope>NUCLEOTIDE SEQUENCE</scope>
    <source>
        <strain evidence="6">CIP 111951</strain>
        <strain evidence="4">CIP111854</strain>
        <strain evidence="3">CIP111951</strain>
    </source>
</reference>
<dbReference type="EMBL" id="CAMAPD010000001">
    <property type="protein sequence ID" value="CAH9050200.1"/>
    <property type="molecule type" value="Genomic_DNA"/>
</dbReference>
<evidence type="ECO:0000313" key="4">
    <source>
        <dbReference type="EMBL" id="CAH9052474.1"/>
    </source>
</evidence>
<evidence type="ECO:0000313" key="6">
    <source>
        <dbReference type="Proteomes" id="UP001152485"/>
    </source>
</evidence>
<evidence type="ECO:0000313" key="3">
    <source>
        <dbReference type="EMBL" id="CAH9050200.1"/>
    </source>
</evidence>
<organism evidence="4 5">
    <name type="scientific">Pseudoalteromonas holothuriae</name>
    <dbReference type="NCBI Taxonomy" id="2963714"/>
    <lineage>
        <taxon>Bacteria</taxon>
        <taxon>Pseudomonadati</taxon>
        <taxon>Pseudomonadota</taxon>
        <taxon>Gammaproteobacteria</taxon>
        <taxon>Alteromonadales</taxon>
        <taxon>Pseudoalteromonadaceae</taxon>
        <taxon>Pseudoalteromonas</taxon>
    </lineage>
</organism>
<proteinExistence type="predicted"/>